<evidence type="ECO:0000259" key="8">
    <source>
        <dbReference type="PROSITE" id="PS51192"/>
    </source>
</evidence>
<dbReference type="OrthoDB" id="10256233at2759"/>
<name>A0A137P9W5_CONC2</name>
<evidence type="ECO:0000259" key="10">
    <source>
        <dbReference type="PROSITE" id="PS51195"/>
    </source>
</evidence>
<evidence type="ECO:0000313" key="12">
    <source>
        <dbReference type="Proteomes" id="UP000070444"/>
    </source>
</evidence>
<sequence length="465" mass="52613">MIVNSFSNINALNYNIRPISIWRHLHRFHTLNLHADILNNLETKFNISQATPIQSALVPALDSKHPVILRDFTGSGKTLGAIIGLVNSGYIEEKRIMPKQLTRVFLVPNRELALQIYNWATLLLEGLIPSTHIHHQVQVLYKDKLTEETQIRRFLDTPPRLLISTPKMAWDMYNANSSMWKTLGWLVLDEADLLLNLPPRYSTQSKIKNRLRHPSPTHLLLSKIFEGAEKQDPAKATKHLPAITAMSATLNRPVRHYFRENHMMFSPLFIDGVSTSQSPPNIRHICLLVTEKGIRNIDMSKDESAKSSLISEQEFEPTTTDELDDKFIQQIANIIQSKPTSQSTMLIVKDTLSCPKIIQQLQAVGVEAQSIDHKIEKPGVLIGTETLIRGIDLPSVDFVIFVGLPKTPSHYLHTSGRTGRYGRPGIALTIVREKGRIEDRMRTMYNNINANVISLNQIKSLEQAS</sequence>
<dbReference type="STRING" id="796925.A0A137P9W5"/>
<evidence type="ECO:0000259" key="9">
    <source>
        <dbReference type="PROSITE" id="PS51194"/>
    </source>
</evidence>
<dbReference type="InterPro" id="IPR027417">
    <property type="entry name" value="P-loop_NTPase"/>
</dbReference>
<keyword evidence="12" id="KW-1185">Reference proteome</keyword>
<feature type="domain" description="DEAD-box RNA helicase Q" evidence="10">
    <location>
        <begin position="26"/>
        <end position="55"/>
    </location>
</feature>
<dbReference type="SMART" id="SM00487">
    <property type="entry name" value="DEXDc"/>
    <property type="match status" value="1"/>
</dbReference>
<reference evidence="11 12" key="1">
    <citation type="journal article" date="2015" name="Genome Biol. Evol.">
        <title>Phylogenomic analyses indicate that early fungi evolved digesting cell walls of algal ancestors of land plants.</title>
        <authorList>
            <person name="Chang Y."/>
            <person name="Wang S."/>
            <person name="Sekimoto S."/>
            <person name="Aerts A.L."/>
            <person name="Choi C."/>
            <person name="Clum A."/>
            <person name="LaButti K.M."/>
            <person name="Lindquist E.A."/>
            <person name="Yee Ngan C."/>
            <person name="Ohm R.A."/>
            <person name="Salamov A.A."/>
            <person name="Grigoriev I.V."/>
            <person name="Spatafora J.W."/>
            <person name="Berbee M.L."/>
        </authorList>
    </citation>
    <scope>NUCLEOTIDE SEQUENCE [LARGE SCALE GENOMIC DNA]</scope>
    <source>
        <strain evidence="11 12">NRRL 28638</strain>
    </source>
</reference>
<evidence type="ECO:0000256" key="5">
    <source>
        <dbReference type="ARBA" id="ARBA00022884"/>
    </source>
</evidence>
<feature type="short sequence motif" description="Q motif" evidence="6">
    <location>
        <begin position="26"/>
        <end position="55"/>
    </location>
</feature>
<dbReference type="EMBL" id="KQ964467">
    <property type="protein sequence ID" value="KXN71797.1"/>
    <property type="molecule type" value="Genomic_DNA"/>
</dbReference>
<evidence type="ECO:0000256" key="1">
    <source>
        <dbReference type="ARBA" id="ARBA00022741"/>
    </source>
</evidence>
<evidence type="ECO:0000256" key="6">
    <source>
        <dbReference type="PROSITE-ProRule" id="PRU00552"/>
    </source>
</evidence>
<keyword evidence="4 7" id="KW-0067">ATP-binding</keyword>
<comment type="function">
    <text evidence="7">RNA helicase.</text>
</comment>
<evidence type="ECO:0000313" key="11">
    <source>
        <dbReference type="EMBL" id="KXN71797.1"/>
    </source>
</evidence>
<dbReference type="PROSITE" id="PS51192">
    <property type="entry name" value="HELICASE_ATP_BIND_1"/>
    <property type="match status" value="1"/>
</dbReference>
<dbReference type="AlphaFoldDB" id="A0A137P9W5"/>
<keyword evidence="3 7" id="KW-0347">Helicase</keyword>
<dbReference type="InterPro" id="IPR011545">
    <property type="entry name" value="DEAD/DEAH_box_helicase_dom"/>
</dbReference>
<feature type="domain" description="Helicase ATP-binding" evidence="8">
    <location>
        <begin position="58"/>
        <end position="268"/>
    </location>
</feature>
<comment type="domain">
    <text evidence="7">The Q motif is unique to and characteristic of the DEAD box family of RNA helicases and controls ATP binding and hydrolysis.</text>
</comment>
<keyword evidence="5 7" id="KW-0694">RNA-binding</keyword>
<dbReference type="Proteomes" id="UP000070444">
    <property type="component" value="Unassembled WGS sequence"/>
</dbReference>
<feature type="domain" description="Helicase C-terminal" evidence="9">
    <location>
        <begin position="281"/>
        <end position="465"/>
    </location>
</feature>
<protein>
    <recommendedName>
        <fullName evidence="7">ATP-dependent RNA helicase</fullName>
        <ecNumber evidence="7">3.6.4.13</ecNumber>
    </recommendedName>
</protein>
<dbReference type="Pfam" id="PF00270">
    <property type="entry name" value="DEAD"/>
    <property type="match status" value="1"/>
</dbReference>
<proteinExistence type="inferred from homology"/>
<comment type="similarity">
    <text evidence="7">Belongs to the DEAD box helicase family.</text>
</comment>
<accession>A0A137P9W5</accession>
<dbReference type="GO" id="GO:0003723">
    <property type="term" value="F:RNA binding"/>
    <property type="evidence" value="ECO:0007669"/>
    <property type="project" value="UniProtKB-UniRule"/>
</dbReference>
<evidence type="ECO:0000256" key="3">
    <source>
        <dbReference type="ARBA" id="ARBA00022806"/>
    </source>
</evidence>
<dbReference type="EC" id="3.6.4.13" evidence="7"/>
<dbReference type="SMART" id="SM00490">
    <property type="entry name" value="HELICc"/>
    <property type="match status" value="1"/>
</dbReference>
<evidence type="ECO:0000256" key="2">
    <source>
        <dbReference type="ARBA" id="ARBA00022801"/>
    </source>
</evidence>
<gene>
    <name evidence="11" type="ORF">CONCODRAFT_78159</name>
</gene>
<dbReference type="PANTHER" id="PTHR24031">
    <property type="entry name" value="RNA HELICASE"/>
    <property type="match status" value="1"/>
</dbReference>
<dbReference type="InterPro" id="IPR014001">
    <property type="entry name" value="Helicase_ATP-bd"/>
</dbReference>
<dbReference type="InterPro" id="IPR014014">
    <property type="entry name" value="RNA_helicase_DEAD_Q_motif"/>
</dbReference>
<dbReference type="Pfam" id="PF00271">
    <property type="entry name" value="Helicase_C"/>
    <property type="match status" value="1"/>
</dbReference>
<dbReference type="GO" id="GO:0003724">
    <property type="term" value="F:RNA helicase activity"/>
    <property type="evidence" value="ECO:0007669"/>
    <property type="project" value="UniProtKB-EC"/>
</dbReference>
<dbReference type="PROSITE" id="PS51195">
    <property type="entry name" value="Q_MOTIF"/>
    <property type="match status" value="1"/>
</dbReference>
<evidence type="ECO:0000256" key="4">
    <source>
        <dbReference type="ARBA" id="ARBA00022840"/>
    </source>
</evidence>
<comment type="catalytic activity">
    <reaction evidence="7">
        <text>ATP + H2O = ADP + phosphate + H(+)</text>
        <dbReference type="Rhea" id="RHEA:13065"/>
        <dbReference type="ChEBI" id="CHEBI:15377"/>
        <dbReference type="ChEBI" id="CHEBI:15378"/>
        <dbReference type="ChEBI" id="CHEBI:30616"/>
        <dbReference type="ChEBI" id="CHEBI:43474"/>
        <dbReference type="ChEBI" id="CHEBI:456216"/>
        <dbReference type="EC" id="3.6.4.13"/>
    </reaction>
</comment>
<dbReference type="GO" id="GO:0005524">
    <property type="term" value="F:ATP binding"/>
    <property type="evidence" value="ECO:0007669"/>
    <property type="project" value="UniProtKB-UniRule"/>
</dbReference>
<dbReference type="Gene3D" id="3.40.50.300">
    <property type="entry name" value="P-loop containing nucleotide triphosphate hydrolases"/>
    <property type="match status" value="2"/>
</dbReference>
<evidence type="ECO:0000256" key="7">
    <source>
        <dbReference type="RuleBase" id="RU365068"/>
    </source>
</evidence>
<keyword evidence="1 7" id="KW-0547">Nucleotide-binding</keyword>
<dbReference type="SUPFAM" id="SSF52540">
    <property type="entry name" value="P-loop containing nucleoside triphosphate hydrolases"/>
    <property type="match status" value="1"/>
</dbReference>
<dbReference type="InterPro" id="IPR001650">
    <property type="entry name" value="Helicase_C-like"/>
</dbReference>
<dbReference type="PROSITE" id="PS51194">
    <property type="entry name" value="HELICASE_CTER"/>
    <property type="match status" value="1"/>
</dbReference>
<dbReference type="GO" id="GO:0016787">
    <property type="term" value="F:hydrolase activity"/>
    <property type="evidence" value="ECO:0007669"/>
    <property type="project" value="UniProtKB-KW"/>
</dbReference>
<keyword evidence="2 7" id="KW-0378">Hydrolase</keyword>
<organism evidence="11 12">
    <name type="scientific">Conidiobolus coronatus (strain ATCC 28846 / CBS 209.66 / NRRL 28638)</name>
    <name type="common">Delacroixia coronata</name>
    <dbReference type="NCBI Taxonomy" id="796925"/>
    <lineage>
        <taxon>Eukaryota</taxon>
        <taxon>Fungi</taxon>
        <taxon>Fungi incertae sedis</taxon>
        <taxon>Zoopagomycota</taxon>
        <taxon>Entomophthoromycotina</taxon>
        <taxon>Entomophthoromycetes</taxon>
        <taxon>Entomophthorales</taxon>
        <taxon>Ancylistaceae</taxon>
        <taxon>Conidiobolus</taxon>
    </lineage>
</organism>
<dbReference type="OMA" id="RDEPRMM"/>